<dbReference type="SUPFAM" id="SSF52540">
    <property type="entry name" value="P-loop containing nucleoside triphosphate hydrolases"/>
    <property type="match status" value="1"/>
</dbReference>
<sequence>LPSRPSGCSSSSSSSHRSSSQADDDGDDDGASGSDDGNSSAENVEDSDEDAHPKACATTNAMRKLVPSSRGKAGGCQQGGLEASSKRPSGASNAPAATASPDDLVLGEQQQYRLGATLYRSLYTHQVEGVRWLWSLFASGKGGILGDDMGLGKTMQCAAFLAGLLNSRLGKRAMVVAPKTLLMHWHKELKACGLGRHVHAFYGDSASERAASLCTATGKAGGVLLTTYGMCLHNADALARPARPTSSLFRREGAEEEEGAFRWDMVILDEGHKVKNPKMKLVQQLLKIPSHIRVIISGTPIQNNLAELRNLMDFCCEGLLGCSRTFSRCGWI</sequence>
<comment type="caution">
    <text evidence="3">The sequence shown here is derived from an EMBL/GenBank/DDBJ whole genome shotgun (WGS) entry which is preliminary data.</text>
</comment>
<name>A0ABQ7GJL7_DUNSA</name>
<feature type="compositionally biased region" description="Low complexity" evidence="1">
    <location>
        <begin position="31"/>
        <end position="41"/>
    </location>
</feature>
<dbReference type="Pfam" id="PF00176">
    <property type="entry name" value="SNF2-rel_dom"/>
    <property type="match status" value="1"/>
</dbReference>
<dbReference type="PANTHER" id="PTHR45629:SF7">
    <property type="entry name" value="DNA EXCISION REPAIR PROTEIN ERCC-6-RELATED"/>
    <property type="match status" value="1"/>
</dbReference>
<organism evidence="3 4">
    <name type="scientific">Dunaliella salina</name>
    <name type="common">Green alga</name>
    <name type="synonym">Protococcus salinus</name>
    <dbReference type="NCBI Taxonomy" id="3046"/>
    <lineage>
        <taxon>Eukaryota</taxon>
        <taxon>Viridiplantae</taxon>
        <taxon>Chlorophyta</taxon>
        <taxon>core chlorophytes</taxon>
        <taxon>Chlorophyceae</taxon>
        <taxon>CS clade</taxon>
        <taxon>Chlamydomonadales</taxon>
        <taxon>Dunaliellaceae</taxon>
        <taxon>Dunaliella</taxon>
    </lineage>
</organism>
<dbReference type="Gene3D" id="3.40.50.10810">
    <property type="entry name" value="Tandem AAA-ATPase domain"/>
    <property type="match status" value="1"/>
</dbReference>
<evidence type="ECO:0000313" key="3">
    <source>
        <dbReference type="EMBL" id="KAF5834801.1"/>
    </source>
</evidence>
<dbReference type="InterPro" id="IPR014001">
    <property type="entry name" value="Helicase_ATP-bd"/>
</dbReference>
<dbReference type="InterPro" id="IPR038718">
    <property type="entry name" value="SNF2-like_sf"/>
</dbReference>
<dbReference type="EMBL" id="MU069737">
    <property type="protein sequence ID" value="KAF5834801.1"/>
    <property type="molecule type" value="Genomic_DNA"/>
</dbReference>
<keyword evidence="4" id="KW-1185">Reference proteome</keyword>
<dbReference type="PANTHER" id="PTHR45629">
    <property type="entry name" value="SNF2/RAD54 FAMILY MEMBER"/>
    <property type="match status" value="1"/>
</dbReference>
<dbReference type="Proteomes" id="UP000815325">
    <property type="component" value="Unassembled WGS sequence"/>
</dbReference>
<feature type="domain" description="Helicase ATP-binding" evidence="2">
    <location>
        <begin position="134"/>
        <end position="318"/>
    </location>
</feature>
<reference evidence="3" key="1">
    <citation type="submission" date="2017-08" db="EMBL/GenBank/DDBJ databases">
        <authorList>
            <person name="Polle J.E."/>
            <person name="Barry K."/>
            <person name="Cushman J."/>
            <person name="Schmutz J."/>
            <person name="Tran D."/>
            <person name="Hathwaick L.T."/>
            <person name="Yim W.C."/>
            <person name="Jenkins J."/>
            <person name="Mckie-Krisberg Z.M."/>
            <person name="Prochnik S."/>
            <person name="Lindquist E."/>
            <person name="Dockter R.B."/>
            <person name="Adam C."/>
            <person name="Molina H."/>
            <person name="Bunkerborg J."/>
            <person name="Jin E."/>
            <person name="Buchheim M."/>
            <person name="Magnuson J."/>
        </authorList>
    </citation>
    <scope>NUCLEOTIDE SEQUENCE</scope>
    <source>
        <strain evidence="3">CCAP 19/18</strain>
    </source>
</reference>
<keyword evidence="3" id="KW-0378">Hydrolase</keyword>
<feature type="compositionally biased region" description="Low complexity" evidence="1">
    <location>
        <begin position="1"/>
        <end position="21"/>
    </location>
</feature>
<accession>A0ABQ7GJL7</accession>
<dbReference type="SMART" id="SM00487">
    <property type="entry name" value="DEXDc"/>
    <property type="match status" value="1"/>
</dbReference>
<dbReference type="InterPro" id="IPR050496">
    <property type="entry name" value="SNF2_RAD54_helicase_repair"/>
</dbReference>
<dbReference type="InterPro" id="IPR027417">
    <property type="entry name" value="P-loop_NTPase"/>
</dbReference>
<proteinExistence type="predicted"/>
<feature type="non-terminal residue" evidence="3">
    <location>
        <position position="1"/>
    </location>
</feature>
<dbReference type="InterPro" id="IPR000330">
    <property type="entry name" value="SNF2_N"/>
</dbReference>
<dbReference type="GO" id="GO:0016787">
    <property type="term" value="F:hydrolase activity"/>
    <property type="evidence" value="ECO:0007669"/>
    <property type="project" value="UniProtKB-KW"/>
</dbReference>
<evidence type="ECO:0000313" key="4">
    <source>
        <dbReference type="Proteomes" id="UP000815325"/>
    </source>
</evidence>
<evidence type="ECO:0000259" key="2">
    <source>
        <dbReference type="PROSITE" id="PS51192"/>
    </source>
</evidence>
<dbReference type="PROSITE" id="PS51192">
    <property type="entry name" value="HELICASE_ATP_BIND_1"/>
    <property type="match status" value="1"/>
</dbReference>
<evidence type="ECO:0000256" key="1">
    <source>
        <dbReference type="SAM" id="MobiDB-lite"/>
    </source>
</evidence>
<feature type="region of interest" description="Disordered" evidence="1">
    <location>
        <begin position="1"/>
        <end position="102"/>
    </location>
</feature>
<gene>
    <name evidence="3" type="ORF">DUNSADRAFT_8385</name>
</gene>
<protein>
    <submittedName>
        <fullName evidence="3">P-loop containing nucleoside triphosphate hydrolase protein</fullName>
    </submittedName>
</protein>